<dbReference type="InterPro" id="IPR042104">
    <property type="entry name" value="PKS_dehydratase_sf"/>
</dbReference>
<dbReference type="Gene3D" id="3.40.47.10">
    <property type="match status" value="1"/>
</dbReference>
<dbReference type="InterPro" id="IPR020841">
    <property type="entry name" value="PKS_Beta-ketoAc_synthase_dom"/>
</dbReference>
<dbReference type="Pfam" id="PF23114">
    <property type="entry name" value="NAD-bd_HRPKS_sdrA"/>
    <property type="match status" value="1"/>
</dbReference>
<dbReference type="GO" id="GO:0016491">
    <property type="term" value="F:oxidoreductase activity"/>
    <property type="evidence" value="ECO:0007669"/>
    <property type="project" value="InterPro"/>
</dbReference>
<dbReference type="CDD" id="cd00833">
    <property type="entry name" value="PKS"/>
    <property type="match status" value="1"/>
</dbReference>
<evidence type="ECO:0000259" key="8">
    <source>
        <dbReference type="PROSITE" id="PS52004"/>
    </source>
</evidence>
<keyword evidence="1" id="KW-0596">Phosphopantetheine</keyword>
<dbReference type="Gene3D" id="3.40.50.720">
    <property type="entry name" value="NAD(P)-binding Rossmann-like Domain"/>
    <property type="match status" value="2"/>
</dbReference>
<dbReference type="InterPro" id="IPR020806">
    <property type="entry name" value="PKS_PP-bd"/>
</dbReference>
<dbReference type="InterPro" id="IPR049900">
    <property type="entry name" value="PKS_mFAS_DH"/>
</dbReference>
<dbReference type="SUPFAM" id="SSF50129">
    <property type="entry name" value="GroES-like"/>
    <property type="match status" value="1"/>
</dbReference>
<feature type="active site" description="Proton donor; for dehydratase activity" evidence="5">
    <location>
        <position position="1223"/>
    </location>
</feature>
<evidence type="ECO:0000313" key="10">
    <source>
        <dbReference type="EMBL" id="GFF43127.1"/>
    </source>
</evidence>
<dbReference type="SUPFAM" id="SSF53901">
    <property type="entry name" value="Thiolase-like"/>
    <property type="match status" value="1"/>
</dbReference>
<dbReference type="PANTHER" id="PTHR43775">
    <property type="entry name" value="FATTY ACID SYNTHASE"/>
    <property type="match status" value="1"/>
</dbReference>
<proteinExistence type="predicted"/>
<dbReference type="Proteomes" id="UP000465221">
    <property type="component" value="Unassembled WGS sequence"/>
</dbReference>
<evidence type="ECO:0000256" key="4">
    <source>
        <dbReference type="ARBA" id="ARBA00023268"/>
    </source>
</evidence>
<dbReference type="InterPro" id="IPR001227">
    <property type="entry name" value="Ac_transferase_dom_sf"/>
</dbReference>
<evidence type="ECO:0000256" key="5">
    <source>
        <dbReference type="PROSITE-ProRule" id="PRU01363"/>
    </source>
</evidence>
<dbReference type="SUPFAM" id="SSF55048">
    <property type="entry name" value="Probable ACP-binding domain of malonyl-CoA ACP transacylase"/>
    <property type="match status" value="1"/>
</dbReference>
<dbReference type="GO" id="GO:0006633">
    <property type="term" value="P:fatty acid biosynthetic process"/>
    <property type="evidence" value="ECO:0007669"/>
    <property type="project" value="TreeGrafter"/>
</dbReference>
<dbReference type="CDD" id="cd05195">
    <property type="entry name" value="enoyl_red"/>
    <property type="match status" value="1"/>
</dbReference>
<dbReference type="Pfam" id="PF14765">
    <property type="entry name" value="PS-DH"/>
    <property type="match status" value="1"/>
</dbReference>
<dbReference type="InterPro" id="IPR049551">
    <property type="entry name" value="PKS_DH_C"/>
</dbReference>
<feature type="domain" description="Carrier" evidence="7">
    <location>
        <begin position="2480"/>
        <end position="2557"/>
    </location>
</feature>
<dbReference type="SUPFAM" id="SSF47336">
    <property type="entry name" value="ACP-like"/>
    <property type="match status" value="1"/>
</dbReference>
<evidence type="ECO:0000259" key="7">
    <source>
        <dbReference type="PROSITE" id="PS50075"/>
    </source>
</evidence>
<evidence type="ECO:0000313" key="11">
    <source>
        <dbReference type="Proteomes" id="UP000465221"/>
    </source>
</evidence>
<evidence type="ECO:0000256" key="6">
    <source>
        <dbReference type="SAM" id="MobiDB-lite"/>
    </source>
</evidence>
<dbReference type="PROSITE" id="PS52004">
    <property type="entry name" value="KS3_2"/>
    <property type="match status" value="1"/>
</dbReference>
<dbReference type="InterPro" id="IPR016036">
    <property type="entry name" value="Malonyl_transacylase_ACP-bd"/>
</dbReference>
<dbReference type="Gene3D" id="3.40.366.10">
    <property type="entry name" value="Malonyl-Coenzyme A Acyl Carrier Protein, domain 2"/>
    <property type="match status" value="1"/>
</dbReference>
<dbReference type="Pfam" id="PF00109">
    <property type="entry name" value="ketoacyl-synt"/>
    <property type="match status" value="1"/>
</dbReference>
<dbReference type="Gene3D" id="3.90.180.10">
    <property type="entry name" value="Medium-chain alcohol dehydrogenases, catalytic domain"/>
    <property type="match status" value="1"/>
</dbReference>
<dbReference type="InterPro" id="IPR036291">
    <property type="entry name" value="NAD(P)-bd_dom_sf"/>
</dbReference>
<dbReference type="InterPro" id="IPR014031">
    <property type="entry name" value="Ketoacyl_synth_C"/>
</dbReference>
<dbReference type="Gene3D" id="3.40.50.150">
    <property type="entry name" value="Vaccinia Virus protein VP39"/>
    <property type="match status" value="1"/>
</dbReference>
<dbReference type="Gene3D" id="1.10.1200.10">
    <property type="entry name" value="ACP-like"/>
    <property type="match status" value="1"/>
</dbReference>
<feature type="active site" description="Proton acceptor; for dehydratase activity" evidence="5">
    <location>
        <position position="1037"/>
    </location>
</feature>
<feature type="region of interest" description="Disordered" evidence="6">
    <location>
        <begin position="1"/>
        <end position="28"/>
    </location>
</feature>
<dbReference type="InterPro" id="IPR057326">
    <property type="entry name" value="KR_dom"/>
</dbReference>
<dbReference type="SUPFAM" id="SSF52151">
    <property type="entry name" value="FabD/lysophospholipase-like"/>
    <property type="match status" value="1"/>
</dbReference>
<dbReference type="PANTHER" id="PTHR43775:SF29">
    <property type="entry name" value="ASPERFURANONE POLYKETIDE SYNTHASE AFOG-RELATED"/>
    <property type="match status" value="1"/>
</dbReference>
<dbReference type="InterPro" id="IPR050091">
    <property type="entry name" value="PKS_NRPS_Biosynth_Enz"/>
</dbReference>
<dbReference type="Pfam" id="PF08659">
    <property type="entry name" value="KR"/>
    <property type="match status" value="1"/>
</dbReference>
<dbReference type="InterPro" id="IPR029063">
    <property type="entry name" value="SAM-dependent_MTases_sf"/>
</dbReference>
<keyword evidence="2" id="KW-0597">Phosphoprotein</keyword>
<gene>
    <name evidence="10" type="ORF">IFM46972_07101</name>
</gene>
<dbReference type="Gene3D" id="3.30.70.3290">
    <property type="match status" value="1"/>
</dbReference>
<evidence type="ECO:0000259" key="9">
    <source>
        <dbReference type="PROSITE" id="PS52019"/>
    </source>
</evidence>
<dbReference type="GO" id="GO:0004312">
    <property type="term" value="F:fatty acid synthase activity"/>
    <property type="evidence" value="ECO:0007669"/>
    <property type="project" value="TreeGrafter"/>
</dbReference>
<name>A0A8H3RZ59_9EURO</name>
<dbReference type="InterPro" id="IPR020807">
    <property type="entry name" value="PKS_DH"/>
</dbReference>
<accession>A0A8H3RZ59</accession>
<evidence type="ECO:0000256" key="2">
    <source>
        <dbReference type="ARBA" id="ARBA00022553"/>
    </source>
</evidence>
<dbReference type="Pfam" id="PF00698">
    <property type="entry name" value="Acyl_transf_1"/>
    <property type="match status" value="1"/>
</dbReference>
<feature type="region of interest" description="C-terminal hotdog fold" evidence="5">
    <location>
        <begin position="1158"/>
        <end position="1307"/>
    </location>
</feature>
<dbReference type="InterPro" id="IPR036736">
    <property type="entry name" value="ACP-like_sf"/>
</dbReference>
<dbReference type="InterPro" id="IPR014043">
    <property type="entry name" value="Acyl_transferase_dom"/>
</dbReference>
<dbReference type="Gene3D" id="3.10.129.110">
    <property type="entry name" value="Polyketide synthase dehydratase"/>
    <property type="match status" value="1"/>
</dbReference>
<dbReference type="EMBL" id="BLKC01000052">
    <property type="protein sequence ID" value="GFF43127.1"/>
    <property type="molecule type" value="Genomic_DNA"/>
</dbReference>
<feature type="region of interest" description="N-terminal hotdog fold" evidence="5">
    <location>
        <begin position="1005"/>
        <end position="1141"/>
    </location>
</feature>
<dbReference type="SMART" id="SM00829">
    <property type="entry name" value="PKS_ER"/>
    <property type="match status" value="1"/>
</dbReference>
<evidence type="ECO:0000256" key="3">
    <source>
        <dbReference type="ARBA" id="ARBA00022679"/>
    </source>
</evidence>
<dbReference type="SMART" id="SM00822">
    <property type="entry name" value="PKS_KR"/>
    <property type="match status" value="1"/>
</dbReference>
<dbReference type="InterPro" id="IPR016035">
    <property type="entry name" value="Acyl_Trfase/lysoPLipase"/>
</dbReference>
<dbReference type="SUPFAM" id="SSF51735">
    <property type="entry name" value="NAD(P)-binding Rossmann-fold domains"/>
    <property type="match status" value="2"/>
</dbReference>
<dbReference type="SUPFAM" id="SSF53335">
    <property type="entry name" value="S-adenosyl-L-methionine-dependent methyltransferases"/>
    <property type="match status" value="1"/>
</dbReference>
<evidence type="ECO:0000256" key="1">
    <source>
        <dbReference type="ARBA" id="ARBA00022450"/>
    </source>
</evidence>
<dbReference type="SMART" id="SM00823">
    <property type="entry name" value="PKS_PP"/>
    <property type="match status" value="1"/>
</dbReference>
<keyword evidence="4" id="KW-0511">Multifunctional enzyme</keyword>
<dbReference type="InterPro" id="IPR016039">
    <property type="entry name" value="Thiolase-like"/>
</dbReference>
<comment type="caution">
    <text evidence="10">The sequence shown here is derived from an EMBL/GenBank/DDBJ whole genome shotgun (WGS) entry which is preliminary data.</text>
</comment>
<dbReference type="Pfam" id="PF02801">
    <property type="entry name" value="Ketoacyl-synt_C"/>
    <property type="match status" value="1"/>
</dbReference>
<dbReference type="GO" id="GO:0044550">
    <property type="term" value="P:secondary metabolite biosynthetic process"/>
    <property type="evidence" value="ECO:0007669"/>
    <property type="project" value="UniProtKB-ARBA"/>
</dbReference>
<dbReference type="InterPro" id="IPR009081">
    <property type="entry name" value="PP-bd_ACP"/>
</dbReference>
<dbReference type="SMART" id="SM00825">
    <property type="entry name" value="PKS_KS"/>
    <property type="match status" value="1"/>
</dbReference>
<dbReference type="Pfam" id="PF00550">
    <property type="entry name" value="PP-binding"/>
    <property type="match status" value="1"/>
</dbReference>
<feature type="domain" description="Ketosynthase family 3 (KS3)" evidence="8">
    <location>
        <begin position="35"/>
        <end position="468"/>
    </location>
</feature>
<organism evidence="10 11">
    <name type="scientific">Aspergillus udagawae</name>
    <dbReference type="NCBI Taxonomy" id="91492"/>
    <lineage>
        <taxon>Eukaryota</taxon>
        <taxon>Fungi</taxon>
        <taxon>Dikarya</taxon>
        <taxon>Ascomycota</taxon>
        <taxon>Pezizomycotina</taxon>
        <taxon>Eurotiomycetes</taxon>
        <taxon>Eurotiomycetidae</taxon>
        <taxon>Eurotiales</taxon>
        <taxon>Aspergillaceae</taxon>
        <taxon>Aspergillus</taxon>
        <taxon>Aspergillus subgen. Fumigati</taxon>
    </lineage>
</organism>
<dbReference type="InterPro" id="IPR011032">
    <property type="entry name" value="GroES-like_sf"/>
</dbReference>
<sequence>MAINSFEGTGVPVQLPSPSNVHLEDEASNSLDDKSMPIAIIGMGFRGPGDASNAEKLWNMILEGREAWNQIPELRWNSHAFYHPDHARHGTINVQGGHFLSEDVSLFDAPFFNMTSDEAAAMDPQQRLLLEVTYEGLENAGIPLPEIMGSQTSCFVGSFNADYTDLLLRDPDAIPMYQCTNAGQSRAMMSNRVSYFFDLKGPSVTVDTACSGSLVALHLACQTLRTGDAVMAIAAGVNVILSHEFMSTMTMMKFLSPDGRCYTFDENANGYARGEGIGCLILKPLKDAIRNKDPIRAVIRGSGSNQDGRTPGITLPSGASQEALIHHVYSLAGLHPYDTEFVETHGTGTQAGDPIETGALASVFCADRKSDRPLRIGSIKTNVGHLEGTSGVAGVIKAVLMLENRTFLPNRNFTSLNPRILLDEWKLKAWALILCPLFNSIRNHGKAQGLIACRFGYGGSNAHVILEDAYGYLQSHGLQALVANPRTPFLRNALEPSQTPNGRHNESPIRARLFMLSGFDDRSVAKQIENIRGYVLERQSIVDDPFMSSLAFTLNQRRTALTCRAAVTGNSAASVIKALEIGINIRKGTRKPAVGFVFTGQGAQWCGMGRELVGAYPVFRQSMERVDAHLIRLGAHFSALGEILENQDASRLNHPLHSQTICTALQIALVDLLSSWNIQPDSVTGHSSGEIAAAYAIGALSMEDAMSVAYYRGVAASKLSHNKTVKGGMLAAGVSQAQIQALLDTLKSGKAVVACINSPSSVTVSGDVEAIEELEKVLKEKEFFCRRLAVDVAYHSHHMEKVGEEYLDLISNIRPRIGSKSGRHPISFFSSVIGAEVKASDLGPQYWTRNFLGQVKFVESVRALCFETSTQKSMFAGSNNRRTRRPNGTRKVNVDVLLEVGPHAALAGPIRQILKDDDKLEAAGIQYASVLTRKVDSVTTALEVAGTLACLGSHVSFSAINDPLDVTPDNHVLIDLPPYAWNHSRSYWAESRISTTYRKRKHPRTDLLGALDRMSCPFEPRWRNFLRVSEIPWLKDHKIQSNIVYPAAGYIAMAIEAASQHLREQEANKHMSAFILRDVEIKGALVIQEHSAAEVMTSLRVGQGNTEHSEHLYEFNIYSVTGENRWTEHCRGLVGVHDMSLDTEEESCSQTPEKTSDLSVIDISMFYQKLASIGLEYGPCFANLTHANVADNLCFAEVTIPDTAAVMPMNLQYPYLIHPCTLDSIFHSIFVQTNLGDDPAIPVHIDQLCVARSTDRSPGTKMQIETHIDKRTRKGTVASIAVMDSHDTIVMSLKGLRCKNLENSAPKNTVKLTDRLGHMLTWKADPDLLLRQDLSSIFNENNHDGEESAKRLLLESCASYYIRNAIQGLESVDKEELHPDRRQQLEYFVDLMQESRLVLSPDMNSADVHAVSASGPEGRILAAMGEQLSAVLKDPSSTIDMDPVWEHYLDAIRSTPVYGKLASYLELVGYKNPMISILEVEGTFGQSSQGHLEQLLNNNGQGPICSEYTITHQVASIPEHFAPLLSKWNQRLKVKKLDLNQSPETQDFPKSQYDVIIVPLGLCTVPTKLQALRNMHKLLKERGHLIIVDPIAGYNDLVNSVIFANTPGCWSEGRFGYTFGEWNVALSAAGFSEAEDASTSREGPFMIITRPSQEHSIPKRSILIISEHDDNGIDMSALQDCLSPVSSDIEIADFTHAKPEGRVCIVLSGLSRPLMANPTPEELEVLKRILLKASGVLWVTRGAAISPVTPDGALAIGFIRTSRSESGIERIVTLDLDGQNPLSSYCAAEVICTVVRERILAEGDGQSDTEYAERNGVLLIPRVVENKAFNSSLASSRETQTTSLEKFRQDGRFLKATFPGASQADEVRFVHDSRMNDLPADHIRVQTYAVCIDKQSVNSLEEQDMLQEPVMSFGASGIVHSVGEAVHGFAPGDRVACLAQGAVANYQQEKAFAFQKLPSDLSFEAAAALPVAYCTALYALQNLGRVVSADRVLVYGATGTVGQALAELCLHIGVDVLFVVRAEKEKHSLSCTVAVPDDRIIVENGAHVRKLLKMKQHRLFDMVINFECSDNEMLQTLCRLVGTGGKFIHLYHEIRWSQRKWAIPQLDNDISFATLNINKVLRDKPTLLYRTWGDVKRMFRAGHIRGSNALTTYSISDMLGALNALESEDMDSVVLSAQPEDVVKVITPKPQAALLHPDASYILVGGLGGIGRATALWMADNGARTLIFVNRSGLPNEAAQETARDLKKKGVRVVVHACDISDRPQVEKMVSDLARDAPPIRGVIQAAMVLRDIHIEKMTIEDYLSVLHPKYAGTWNLHRYLPDNLDFFVMLSSISGIIGNATQAAYAAGSTFLDAFAAYRNSLGLPAVSLDLGVITDVGYLAGNRDLAAKMAQQGFHGTDTATLMSLIAASIRAPFGEGGTSQIITGLGEWKEGQSLSNFDAPLFAHFRRQFQQKRGEDQSDEFIGKLREKLRDNKNLEEASGVIYGALSGKIAAHLSVPIESIDASRPITEYGIDSHMAVELRNWISKTMESTVPILDILASSTLLDLAGKIASKSRLVHVEE</sequence>
<dbReference type="PROSITE" id="PS52019">
    <property type="entry name" value="PKS_MFAS_DH"/>
    <property type="match status" value="1"/>
</dbReference>
<keyword evidence="3" id="KW-0808">Transferase</keyword>
<dbReference type="Pfam" id="PF21089">
    <property type="entry name" value="PKS_DH_N"/>
    <property type="match status" value="1"/>
</dbReference>
<feature type="domain" description="PKS/mFAS DH" evidence="9">
    <location>
        <begin position="1005"/>
        <end position="1307"/>
    </location>
</feature>
<dbReference type="InterPro" id="IPR013968">
    <property type="entry name" value="PKS_KR"/>
</dbReference>
<reference evidence="10 11" key="1">
    <citation type="submission" date="2020-01" db="EMBL/GenBank/DDBJ databases">
        <title>Draft genome sequence of Aspergillus udagawae IFM 46972.</title>
        <authorList>
            <person name="Takahashi H."/>
            <person name="Yaguchi T."/>
        </authorList>
    </citation>
    <scope>NUCLEOTIDE SEQUENCE [LARGE SCALE GENOMIC DNA]</scope>
    <source>
        <strain evidence="10 11">IFM 46972</strain>
    </source>
</reference>
<dbReference type="InterPro" id="IPR056501">
    <property type="entry name" value="NAD-bd_HRPKS_sdrA"/>
</dbReference>
<dbReference type="SMART" id="SM00827">
    <property type="entry name" value="PKS_AT"/>
    <property type="match status" value="1"/>
</dbReference>
<dbReference type="PROSITE" id="PS50075">
    <property type="entry name" value="CARRIER"/>
    <property type="match status" value="1"/>
</dbReference>
<protein>
    <submittedName>
        <fullName evidence="10">Lovastatin nonaketide synthase</fullName>
    </submittedName>
</protein>
<dbReference type="SMART" id="SM00826">
    <property type="entry name" value="PKS_DH"/>
    <property type="match status" value="1"/>
</dbReference>
<dbReference type="GO" id="GO:0031177">
    <property type="term" value="F:phosphopantetheine binding"/>
    <property type="evidence" value="ECO:0007669"/>
    <property type="project" value="InterPro"/>
</dbReference>
<dbReference type="InterPro" id="IPR014030">
    <property type="entry name" value="Ketoacyl_synth_N"/>
</dbReference>
<dbReference type="InterPro" id="IPR049552">
    <property type="entry name" value="PKS_DH_N"/>
</dbReference>
<dbReference type="InterPro" id="IPR020843">
    <property type="entry name" value="ER"/>
</dbReference>